<sequence length="388" mass="40378">MIQELLGGAGLLAGERKISIHGGGILEAATLPHSPSPSPSSSTTTTNSTTTRSTTSAATTTTSSNNNNSENLRCPRCDSSHTKFCYYNNYNLTQPRHFCKTCRRYWTKGGALRNVPIGGGCRKNKSNTVVSASAGKPVSSAGKMKMVVSSEIGRGSGFGSAGPGFDHDLSSSPILWGSPQNSHLLALLRSAHQNPNPNPNPNPLCSGITSLSVKEEGGSGNGMIGSHIISSSTAESAVSNGTVNLGRSLGLDPLGQVPSLGLCSSLWRSSSNNSQNHHHQPPQTSYNGFTLGEAAQSNSGIQELYQRLRSSSSSSSANYYNDQTAVVLTHHHVGSNSSHSASSLANSASTTTSILESAPVGGGGELGFWNNQAFPWSDLPTTTNGAYP</sequence>
<evidence type="ECO:0000256" key="10">
    <source>
        <dbReference type="SAM" id="MobiDB-lite"/>
    </source>
</evidence>
<evidence type="ECO:0000256" key="1">
    <source>
        <dbReference type="ARBA" id="ARBA00022723"/>
    </source>
</evidence>
<dbReference type="EMBL" id="BTGU01000002">
    <property type="protein sequence ID" value="GMN29918.1"/>
    <property type="molecule type" value="Genomic_DNA"/>
</dbReference>
<evidence type="ECO:0000256" key="4">
    <source>
        <dbReference type="ARBA" id="ARBA00023015"/>
    </source>
</evidence>
<proteinExistence type="predicted"/>
<keyword evidence="2 8" id="KW-0863">Zinc-finger</keyword>
<dbReference type="GO" id="GO:0003677">
    <property type="term" value="F:DNA binding"/>
    <property type="evidence" value="ECO:0007669"/>
    <property type="project" value="UniProtKB-UniRule"/>
</dbReference>
<dbReference type="GO" id="GO:0005634">
    <property type="term" value="C:nucleus"/>
    <property type="evidence" value="ECO:0007669"/>
    <property type="project" value="UniProtKB-SubCell"/>
</dbReference>
<accession>A0AA88CPS5</accession>
<dbReference type="InterPro" id="IPR045174">
    <property type="entry name" value="Dof"/>
</dbReference>
<evidence type="ECO:0000313" key="13">
    <source>
        <dbReference type="Proteomes" id="UP001187192"/>
    </source>
</evidence>
<feature type="region of interest" description="Disordered" evidence="10">
    <location>
        <begin position="270"/>
        <end position="290"/>
    </location>
</feature>
<evidence type="ECO:0000256" key="5">
    <source>
        <dbReference type="ARBA" id="ARBA00023125"/>
    </source>
</evidence>
<comment type="caution">
    <text evidence="12">The sequence shown here is derived from an EMBL/GenBank/DDBJ whole genome shotgun (WGS) entry which is preliminary data.</text>
</comment>
<dbReference type="InterPro" id="IPR003851">
    <property type="entry name" value="Znf_Dof"/>
</dbReference>
<dbReference type="PANTHER" id="PTHR31992">
    <property type="entry name" value="DOF ZINC FINGER PROTEIN DOF1.4-RELATED"/>
    <property type="match status" value="1"/>
</dbReference>
<evidence type="ECO:0000256" key="9">
    <source>
        <dbReference type="RuleBase" id="RU369094"/>
    </source>
</evidence>
<dbReference type="GO" id="GO:0008270">
    <property type="term" value="F:zinc ion binding"/>
    <property type="evidence" value="ECO:0007669"/>
    <property type="project" value="UniProtKB-KW"/>
</dbReference>
<feature type="domain" description="Dof-type" evidence="11">
    <location>
        <begin position="72"/>
        <end position="126"/>
    </location>
</feature>
<dbReference type="PROSITE" id="PS01361">
    <property type="entry name" value="ZF_DOF_1"/>
    <property type="match status" value="1"/>
</dbReference>
<reference evidence="12" key="1">
    <citation type="submission" date="2023-07" db="EMBL/GenBank/DDBJ databases">
        <title>draft genome sequence of fig (Ficus carica).</title>
        <authorList>
            <person name="Takahashi T."/>
            <person name="Nishimura K."/>
        </authorList>
    </citation>
    <scope>NUCLEOTIDE SEQUENCE</scope>
</reference>
<dbReference type="AlphaFoldDB" id="A0AA88CPS5"/>
<keyword evidence="4 9" id="KW-0805">Transcription regulation</keyword>
<dbReference type="PANTHER" id="PTHR31992:SF318">
    <property type="entry name" value="DOF ZINC FINGER PROTEIN"/>
    <property type="match status" value="1"/>
</dbReference>
<dbReference type="PROSITE" id="PS50884">
    <property type="entry name" value="ZF_DOF_2"/>
    <property type="match status" value="1"/>
</dbReference>
<dbReference type="Proteomes" id="UP001187192">
    <property type="component" value="Unassembled WGS sequence"/>
</dbReference>
<evidence type="ECO:0000256" key="2">
    <source>
        <dbReference type="ARBA" id="ARBA00022771"/>
    </source>
</evidence>
<dbReference type="GO" id="GO:0003700">
    <property type="term" value="F:DNA-binding transcription factor activity"/>
    <property type="evidence" value="ECO:0007669"/>
    <property type="project" value="UniProtKB-UniRule"/>
</dbReference>
<keyword evidence="1 9" id="KW-0479">Metal-binding</keyword>
<keyword evidence="6 9" id="KW-0804">Transcription</keyword>
<keyword evidence="13" id="KW-1185">Reference proteome</keyword>
<comment type="subcellular location">
    <subcellularLocation>
        <location evidence="8 9">Nucleus</location>
    </subcellularLocation>
</comment>
<evidence type="ECO:0000256" key="6">
    <source>
        <dbReference type="ARBA" id="ARBA00023163"/>
    </source>
</evidence>
<keyword evidence="5 8" id="KW-0238">DNA-binding</keyword>
<evidence type="ECO:0000256" key="8">
    <source>
        <dbReference type="PROSITE-ProRule" id="PRU00071"/>
    </source>
</evidence>
<feature type="compositionally biased region" description="Low complexity" evidence="10">
    <location>
        <begin position="39"/>
        <end position="69"/>
    </location>
</feature>
<name>A0AA88CPS5_FICCA</name>
<keyword evidence="3 9" id="KW-0862">Zinc</keyword>
<dbReference type="Pfam" id="PF02701">
    <property type="entry name" value="Zn_ribbon_Dof"/>
    <property type="match status" value="1"/>
</dbReference>
<evidence type="ECO:0000256" key="3">
    <source>
        <dbReference type="ARBA" id="ARBA00022833"/>
    </source>
</evidence>
<evidence type="ECO:0000313" key="12">
    <source>
        <dbReference type="EMBL" id="GMN29918.1"/>
    </source>
</evidence>
<gene>
    <name evidence="12" type="ORF">TIFTF001_002620</name>
</gene>
<protein>
    <recommendedName>
        <fullName evidence="9">Dof zinc finger protein</fullName>
    </recommendedName>
</protein>
<keyword evidence="7 8" id="KW-0539">Nucleus</keyword>
<evidence type="ECO:0000256" key="7">
    <source>
        <dbReference type="ARBA" id="ARBA00023242"/>
    </source>
</evidence>
<organism evidence="12 13">
    <name type="scientific">Ficus carica</name>
    <name type="common">Common fig</name>
    <dbReference type="NCBI Taxonomy" id="3494"/>
    <lineage>
        <taxon>Eukaryota</taxon>
        <taxon>Viridiplantae</taxon>
        <taxon>Streptophyta</taxon>
        <taxon>Embryophyta</taxon>
        <taxon>Tracheophyta</taxon>
        <taxon>Spermatophyta</taxon>
        <taxon>Magnoliopsida</taxon>
        <taxon>eudicotyledons</taxon>
        <taxon>Gunneridae</taxon>
        <taxon>Pentapetalae</taxon>
        <taxon>rosids</taxon>
        <taxon>fabids</taxon>
        <taxon>Rosales</taxon>
        <taxon>Moraceae</taxon>
        <taxon>Ficeae</taxon>
        <taxon>Ficus</taxon>
    </lineage>
</organism>
<feature type="region of interest" description="Disordered" evidence="10">
    <location>
        <begin position="28"/>
        <end position="73"/>
    </location>
</feature>
<comment type="function">
    <text evidence="9">Transcription factor that binds specifically to a 5'-AA[AG]G-3' consensus core sequence.</text>
</comment>
<evidence type="ECO:0000259" key="11">
    <source>
        <dbReference type="PROSITE" id="PS50884"/>
    </source>
</evidence>